<name>A0A2W1JP56_9CYAN</name>
<evidence type="ECO:0000313" key="1">
    <source>
        <dbReference type="EMBL" id="PZD70677.1"/>
    </source>
</evidence>
<gene>
    <name evidence="1" type="ORF">C1752_10192</name>
</gene>
<proteinExistence type="predicted"/>
<dbReference type="AlphaFoldDB" id="A0A2W1JP56"/>
<dbReference type="Proteomes" id="UP000248857">
    <property type="component" value="Unassembled WGS sequence"/>
</dbReference>
<evidence type="ECO:0000313" key="2">
    <source>
        <dbReference type="Proteomes" id="UP000248857"/>
    </source>
</evidence>
<dbReference type="EMBL" id="PQWO01000030">
    <property type="protein sequence ID" value="PZD70677.1"/>
    <property type="molecule type" value="Genomic_DNA"/>
</dbReference>
<keyword evidence="2" id="KW-1185">Reference proteome</keyword>
<reference evidence="1 2" key="1">
    <citation type="journal article" date="2018" name="Sci. Rep.">
        <title>A novel species of the marine cyanobacterium Acaryochloris with a unique pigment content and lifestyle.</title>
        <authorList>
            <person name="Partensky F."/>
            <person name="Six C."/>
            <person name="Ratin M."/>
            <person name="Garczarek L."/>
            <person name="Vaulot D."/>
            <person name="Probert I."/>
            <person name="Calteau A."/>
            <person name="Gourvil P."/>
            <person name="Marie D."/>
            <person name="Grebert T."/>
            <person name="Bouchier C."/>
            <person name="Le Panse S."/>
            <person name="Gachenot M."/>
            <person name="Rodriguez F."/>
            <person name="Garrido J.L."/>
        </authorList>
    </citation>
    <scope>NUCLEOTIDE SEQUENCE [LARGE SCALE GENOMIC DNA]</scope>
    <source>
        <strain evidence="1 2">RCC1774</strain>
    </source>
</reference>
<comment type="caution">
    <text evidence="1">The sequence shown here is derived from an EMBL/GenBank/DDBJ whole genome shotgun (WGS) entry which is preliminary data.</text>
</comment>
<accession>A0A2W1JP56</accession>
<protein>
    <submittedName>
        <fullName evidence="1">Uncharacterized protein</fullName>
    </submittedName>
</protein>
<organism evidence="1 2">
    <name type="scientific">Acaryochloris thomasi RCC1774</name>
    <dbReference type="NCBI Taxonomy" id="1764569"/>
    <lineage>
        <taxon>Bacteria</taxon>
        <taxon>Bacillati</taxon>
        <taxon>Cyanobacteriota</taxon>
        <taxon>Cyanophyceae</taxon>
        <taxon>Acaryochloridales</taxon>
        <taxon>Acaryochloridaceae</taxon>
        <taxon>Acaryochloris</taxon>
        <taxon>Acaryochloris thomasi</taxon>
    </lineage>
</organism>
<dbReference type="OrthoDB" id="9805194at2"/>
<sequence>MANTKTTAQDQLSHEIACLYQHFLAGDIGTLEFSELVDDLIGIHSLIDSVEESQLCTV</sequence>
<dbReference type="RefSeq" id="WP_158535198.1">
    <property type="nucleotide sequence ID" value="NZ_CAWNWM010000030.1"/>
</dbReference>